<sequence>MEFYDTKHVYRCGTCHLLCTAFVSWHLKKQTCVALSIVEAEYIVAGSYCAQIIWLKHQLEDYGVSLNHIPLRCDNTSSINLTKNPVMHSRTKHIEVRHHFIRDHVLKGDREIEFIDTNNQLTDIFTKPLAKDKFFTIRNELGILDKAYVSLFGVP</sequence>
<dbReference type="PANTHER" id="PTHR11439">
    <property type="entry name" value="GAG-POL-RELATED RETROTRANSPOSON"/>
    <property type="match status" value="1"/>
</dbReference>
<dbReference type="EMBL" id="JAYMYS010000005">
    <property type="protein sequence ID" value="KAK7390792.1"/>
    <property type="molecule type" value="Genomic_DNA"/>
</dbReference>
<dbReference type="PANTHER" id="PTHR11439:SF442">
    <property type="entry name" value="CYSTEINE-RICH RLK (RECEPTOR-LIKE PROTEIN KINASE) 8"/>
    <property type="match status" value="1"/>
</dbReference>
<proteinExistence type="predicted"/>
<reference evidence="1 2" key="1">
    <citation type="submission" date="2024-01" db="EMBL/GenBank/DDBJ databases">
        <title>The genomes of 5 underutilized Papilionoideae crops provide insights into root nodulation and disease resistanc.</title>
        <authorList>
            <person name="Jiang F."/>
        </authorList>
    </citation>
    <scope>NUCLEOTIDE SEQUENCE [LARGE SCALE GENOMIC DNA]</scope>
    <source>
        <strain evidence="1">DUOXIRENSHENG_FW03</strain>
        <tissue evidence="1">Leaves</tissue>
    </source>
</reference>
<dbReference type="AlphaFoldDB" id="A0AAN9SBC8"/>
<keyword evidence="2" id="KW-1185">Reference proteome</keyword>
<comment type="caution">
    <text evidence="1">The sequence shown here is derived from an EMBL/GenBank/DDBJ whole genome shotgun (WGS) entry which is preliminary data.</text>
</comment>
<accession>A0AAN9SBC8</accession>
<organism evidence="1 2">
    <name type="scientific">Psophocarpus tetragonolobus</name>
    <name type="common">Winged bean</name>
    <name type="synonym">Dolichos tetragonolobus</name>
    <dbReference type="NCBI Taxonomy" id="3891"/>
    <lineage>
        <taxon>Eukaryota</taxon>
        <taxon>Viridiplantae</taxon>
        <taxon>Streptophyta</taxon>
        <taxon>Embryophyta</taxon>
        <taxon>Tracheophyta</taxon>
        <taxon>Spermatophyta</taxon>
        <taxon>Magnoliopsida</taxon>
        <taxon>eudicotyledons</taxon>
        <taxon>Gunneridae</taxon>
        <taxon>Pentapetalae</taxon>
        <taxon>rosids</taxon>
        <taxon>fabids</taxon>
        <taxon>Fabales</taxon>
        <taxon>Fabaceae</taxon>
        <taxon>Papilionoideae</taxon>
        <taxon>50 kb inversion clade</taxon>
        <taxon>NPAAA clade</taxon>
        <taxon>indigoferoid/millettioid clade</taxon>
        <taxon>Phaseoleae</taxon>
        <taxon>Psophocarpus</taxon>
    </lineage>
</organism>
<dbReference type="CDD" id="cd09272">
    <property type="entry name" value="RNase_HI_RT_Ty1"/>
    <property type="match status" value="1"/>
</dbReference>
<name>A0AAN9SBC8_PSOTE</name>
<protein>
    <submittedName>
        <fullName evidence="1">Uncharacterized protein</fullName>
    </submittedName>
</protein>
<dbReference type="Proteomes" id="UP001386955">
    <property type="component" value="Unassembled WGS sequence"/>
</dbReference>
<gene>
    <name evidence="1" type="ORF">VNO78_18871</name>
</gene>
<evidence type="ECO:0000313" key="2">
    <source>
        <dbReference type="Proteomes" id="UP001386955"/>
    </source>
</evidence>
<evidence type="ECO:0000313" key="1">
    <source>
        <dbReference type="EMBL" id="KAK7390792.1"/>
    </source>
</evidence>